<dbReference type="Proteomes" id="UP001188597">
    <property type="component" value="Unassembled WGS sequence"/>
</dbReference>
<accession>A0AA89B332</accession>
<dbReference type="Gene3D" id="1.50.10.20">
    <property type="match status" value="1"/>
</dbReference>
<protein>
    <recommendedName>
        <fullName evidence="3">Squalene cyclase N-terminal domain-containing protein</fullName>
    </recommendedName>
</protein>
<dbReference type="AlphaFoldDB" id="A0AA89B332"/>
<evidence type="ECO:0000313" key="2">
    <source>
        <dbReference type="Proteomes" id="UP001188597"/>
    </source>
</evidence>
<dbReference type="InterPro" id="IPR018333">
    <property type="entry name" value="Squalene_cyclase"/>
</dbReference>
<dbReference type="GO" id="GO:0005811">
    <property type="term" value="C:lipid droplet"/>
    <property type="evidence" value="ECO:0007669"/>
    <property type="project" value="InterPro"/>
</dbReference>
<evidence type="ECO:0000313" key="1">
    <source>
        <dbReference type="EMBL" id="KAK3020176.1"/>
    </source>
</evidence>
<comment type="caution">
    <text evidence="1">The sequence shown here is derived from an EMBL/GenBank/DDBJ whole genome shotgun (WGS) entry which is preliminary data.</text>
</comment>
<sequence>MPETTISKEHENTQLSRIYKHQVIDHIGSTRFPTVRNAELNAMCSFTDHITCVKQCRDFTVGTLLIWLIHHAQFAREHPGELKLPQVKVGREVNSTAEEVETTLRRALRFYSTIQAEDGHWPGDYAGPLFLLPGLVLGAYEWSGNNPLPPEMWLLPYFLPLHPGLLLCVLYSISF</sequence>
<gene>
    <name evidence="1" type="ORF">RJ639_046984</name>
</gene>
<dbReference type="GO" id="GO:0016866">
    <property type="term" value="F:intramolecular transferase activity"/>
    <property type="evidence" value="ECO:0007669"/>
    <property type="project" value="InterPro"/>
</dbReference>
<dbReference type="PANTHER" id="PTHR11764">
    <property type="entry name" value="TERPENE CYCLASE/MUTASE FAMILY MEMBER"/>
    <property type="match status" value="1"/>
</dbReference>
<organism evidence="1 2">
    <name type="scientific">Escallonia herrerae</name>
    <dbReference type="NCBI Taxonomy" id="1293975"/>
    <lineage>
        <taxon>Eukaryota</taxon>
        <taxon>Viridiplantae</taxon>
        <taxon>Streptophyta</taxon>
        <taxon>Embryophyta</taxon>
        <taxon>Tracheophyta</taxon>
        <taxon>Spermatophyta</taxon>
        <taxon>Magnoliopsida</taxon>
        <taxon>eudicotyledons</taxon>
        <taxon>Gunneridae</taxon>
        <taxon>Pentapetalae</taxon>
        <taxon>asterids</taxon>
        <taxon>campanulids</taxon>
        <taxon>Escalloniales</taxon>
        <taxon>Escalloniaceae</taxon>
        <taxon>Escallonia</taxon>
    </lineage>
</organism>
<keyword evidence="2" id="KW-1185">Reference proteome</keyword>
<dbReference type="GO" id="GO:0016104">
    <property type="term" value="P:triterpenoid biosynthetic process"/>
    <property type="evidence" value="ECO:0007669"/>
    <property type="project" value="InterPro"/>
</dbReference>
<dbReference type="InterPro" id="IPR008930">
    <property type="entry name" value="Terpenoid_cyclase/PrenylTrfase"/>
</dbReference>
<reference evidence="1" key="1">
    <citation type="submission" date="2022-12" db="EMBL/GenBank/DDBJ databases">
        <title>Draft genome assemblies for two species of Escallonia (Escalloniales).</title>
        <authorList>
            <person name="Chanderbali A."/>
            <person name="Dervinis C."/>
            <person name="Anghel I."/>
            <person name="Soltis D."/>
            <person name="Soltis P."/>
            <person name="Zapata F."/>
        </authorList>
    </citation>
    <scope>NUCLEOTIDE SEQUENCE</scope>
    <source>
        <strain evidence="1">UCBG64.0493</strain>
        <tissue evidence="1">Leaf</tissue>
    </source>
</reference>
<dbReference type="PANTHER" id="PTHR11764:SF44">
    <property type="entry name" value="LANOSTEROL SYNTHASE"/>
    <property type="match status" value="1"/>
</dbReference>
<evidence type="ECO:0008006" key="3">
    <source>
        <dbReference type="Google" id="ProtNLM"/>
    </source>
</evidence>
<proteinExistence type="predicted"/>
<name>A0AA89B332_9ASTE</name>
<dbReference type="SUPFAM" id="SSF48239">
    <property type="entry name" value="Terpenoid cyclases/Protein prenyltransferases"/>
    <property type="match status" value="1"/>
</dbReference>
<dbReference type="EMBL" id="JAVXUP010000828">
    <property type="protein sequence ID" value="KAK3020176.1"/>
    <property type="molecule type" value="Genomic_DNA"/>
</dbReference>